<comment type="caution">
    <text evidence="1">The sequence shown here is derived from an EMBL/GenBank/DDBJ whole genome shotgun (WGS) entry which is preliminary data.</text>
</comment>
<proteinExistence type="predicted"/>
<dbReference type="Proteomes" id="UP001367676">
    <property type="component" value="Unassembled WGS sequence"/>
</dbReference>
<accession>A0AAN9TZW4</accession>
<organism evidence="1 2">
    <name type="scientific">Parthenolecanium corni</name>
    <dbReference type="NCBI Taxonomy" id="536013"/>
    <lineage>
        <taxon>Eukaryota</taxon>
        <taxon>Metazoa</taxon>
        <taxon>Ecdysozoa</taxon>
        <taxon>Arthropoda</taxon>
        <taxon>Hexapoda</taxon>
        <taxon>Insecta</taxon>
        <taxon>Pterygota</taxon>
        <taxon>Neoptera</taxon>
        <taxon>Paraneoptera</taxon>
        <taxon>Hemiptera</taxon>
        <taxon>Sternorrhyncha</taxon>
        <taxon>Coccoidea</taxon>
        <taxon>Coccidae</taxon>
        <taxon>Parthenolecanium</taxon>
    </lineage>
</organism>
<dbReference type="EMBL" id="JBBCAQ010000010">
    <property type="protein sequence ID" value="KAK7600968.1"/>
    <property type="molecule type" value="Genomic_DNA"/>
</dbReference>
<gene>
    <name evidence="1" type="ORF">V9T40_008409</name>
</gene>
<dbReference type="AlphaFoldDB" id="A0AAN9TZW4"/>
<evidence type="ECO:0000313" key="2">
    <source>
        <dbReference type="Proteomes" id="UP001367676"/>
    </source>
</evidence>
<evidence type="ECO:0000313" key="1">
    <source>
        <dbReference type="EMBL" id="KAK7600968.1"/>
    </source>
</evidence>
<reference evidence="1 2" key="1">
    <citation type="submission" date="2024-03" db="EMBL/GenBank/DDBJ databases">
        <title>Adaptation during the transition from Ophiocordyceps entomopathogen to insect associate is accompanied by gene loss and intensified selection.</title>
        <authorList>
            <person name="Ward C.M."/>
            <person name="Onetto C.A."/>
            <person name="Borneman A.R."/>
        </authorList>
    </citation>
    <scope>NUCLEOTIDE SEQUENCE [LARGE SCALE GENOMIC DNA]</scope>
    <source>
        <strain evidence="1">AWRI1</strain>
        <tissue evidence="1">Single Adult Female</tissue>
    </source>
</reference>
<name>A0AAN9TZW4_9HEMI</name>
<keyword evidence="2" id="KW-1185">Reference proteome</keyword>
<protein>
    <submittedName>
        <fullName evidence="1">Uncharacterized protein</fullName>
    </submittedName>
</protein>
<sequence>MLIKFRFHTDLCFQRNAYQCFKSARYQTSTDVSCKRARFQSASCQYMKLAGQSNPVRKTKSADHIMVNHSHTEHCKIIKKIPTVSISIASDSDNGMDDDSS</sequence>